<keyword evidence="2" id="KW-1185">Reference proteome</keyword>
<reference evidence="1 2" key="1">
    <citation type="submission" date="2021-06" db="EMBL/GenBank/DDBJ databases">
        <authorList>
            <person name="Kallberg Y."/>
            <person name="Tangrot J."/>
            <person name="Rosling A."/>
        </authorList>
    </citation>
    <scope>NUCLEOTIDE SEQUENCE [LARGE SCALE GENOMIC DNA]</scope>
    <source>
        <strain evidence="1 2">120-4 pot B 10/14</strain>
    </source>
</reference>
<feature type="non-terminal residue" evidence="1">
    <location>
        <position position="1"/>
    </location>
</feature>
<protein>
    <submittedName>
        <fullName evidence="1">11703_t:CDS:1</fullName>
    </submittedName>
</protein>
<evidence type="ECO:0000313" key="1">
    <source>
        <dbReference type="EMBL" id="CAG8842672.1"/>
    </source>
</evidence>
<organism evidence="1 2">
    <name type="scientific">Gigaspora margarita</name>
    <dbReference type="NCBI Taxonomy" id="4874"/>
    <lineage>
        <taxon>Eukaryota</taxon>
        <taxon>Fungi</taxon>
        <taxon>Fungi incertae sedis</taxon>
        <taxon>Mucoromycota</taxon>
        <taxon>Glomeromycotina</taxon>
        <taxon>Glomeromycetes</taxon>
        <taxon>Diversisporales</taxon>
        <taxon>Gigasporaceae</taxon>
        <taxon>Gigaspora</taxon>
    </lineage>
</organism>
<name>A0ABN7WWS3_GIGMA</name>
<sequence length="79" mass="8796">LQITKQAWNLTLTLINFDKPTNHAAITIDISKIDSNTKAYIDVALQNSTNMIIASIKSYIDQNAMTQLASIDKLNKCID</sequence>
<comment type="caution">
    <text evidence="1">The sequence shown here is derived from an EMBL/GenBank/DDBJ whole genome shotgun (WGS) entry which is preliminary data.</text>
</comment>
<gene>
    <name evidence="1" type="ORF">GMARGA_LOCUS36114</name>
</gene>
<proteinExistence type="predicted"/>
<evidence type="ECO:0000313" key="2">
    <source>
        <dbReference type="Proteomes" id="UP000789901"/>
    </source>
</evidence>
<dbReference type="Proteomes" id="UP000789901">
    <property type="component" value="Unassembled WGS sequence"/>
</dbReference>
<dbReference type="EMBL" id="CAJVQB010069784">
    <property type="protein sequence ID" value="CAG8842672.1"/>
    <property type="molecule type" value="Genomic_DNA"/>
</dbReference>
<accession>A0ABN7WWS3</accession>